<dbReference type="SUPFAM" id="SSF50630">
    <property type="entry name" value="Acid proteases"/>
    <property type="match status" value="1"/>
</dbReference>
<dbReference type="Pfam" id="PF17919">
    <property type="entry name" value="RT_RNaseH_2"/>
    <property type="match status" value="1"/>
</dbReference>
<proteinExistence type="predicted"/>
<keyword evidence="2" id="KW-0808">Transferase</keyword>
<dbReference type="InterPro" id="IPR043128">
    <property type="entry name" value="Rev_trsase/Diguanyl_cyclase"/>
</dbReference>
<dbReference type="SUPFAM" id="SSF56672">
    <property type="entry name" value="DNA/RNA polymerases"/>
    <property type="match status" value="1"/>
</dbReference>
<keyword evidence="6" id="KW-0695">RNA-directed DNA polymerase</keyword>
<evidence type="ECO:0000259" key="9">
    <source>
        <dbReference type="PROSITE" id="PS50878"/>
    </source>
</evidence>
<protein>
    <recommendedName>
        <fullName evidence="1">RNA-directed DNA polymerase</fullName>
        <ecNumber evidence="1">2.7.7.49</ecNumber>
    </recommendedName>
</protein>
<dbReference type="Gene3D" id="1.10.340.70">
    <property type="match status" value="1"/>
</dbReference>
<name>A0A146M0N3_LYGHE</name>
<dbReference type="Gene3D" id="3.10.10.10">
    <property type="entry name" value="HIV Type 1 Reverse Transcriptase, subunit A, domain 1"/>
    <property type="match status" value="1"/>
</dbReference>
<dbReference type="FunFam" id="3.30.420.10:FF:000063">
    <property type="entry name" value="Retrovirus-related Pol polyprotein from transposon 297-like Protein"/>
    <property type="match status" value="1"/>
</dbReference>
<dbReference type="PANTHER" id="PTHR37984">
    <property type="entry name" value="PROTEIN CBG26694"/>
    <property type="match status" value="1"/>
</dbReference>
<evidence type="ECO:0000256" key="1">
    <source>
        <dbReference type="ARBA" id="ARBA00012493"/>
    </source>
</evidence>
<keyword evidence="3" id="KW-0548">Nucleotidyltransferase</keyword>
<dbReference type="InterPro" id="IPR041588">
    <property type="entry name" value="Integrase_H2C2"/>
</dbReference>
<dbReference type="Gene3D" id="2.40.70.10">
    <property type="entry name" value="Acid Proteases"/>
    <property type="match status" value="1"/>
</dbReference>
<dbReference type="FunFam" id="3.30.70.270:FF:000026">
    <property type="entry name" value="Transposon Ty3-G Gag-Pol polyprotein"/>
    <property type="match status" value="1"/>
</dbReference>
<dbReference type="CDD" id="cd05481">
    <property type="entry name" value="retropepsin_like_LTR_1"/>
    <property type="match status" value="1"/>
</dbReference>
<dbReference type="GO" id="GO:0003676">
    <property type="term" value="F:nucleic acid binding"/>
    <property type="evidence" value="ECO:0007669"/>
    <property type="project" value="InterPro"/>
</dbReference>
<sequence>CCPEKKSNVQRKFKKNESKRKTYAMERNSSDSDTDSDWSYNLNSLNLEVNKIEKKSGWSIVGKIENVKIKFKVDSGSQVNVIPLRIFKQMNINHDELKRSNLRLSAYNNNKLKIEGKITLMTEFKHITKKVEYIIIDTSDKPILGLETCEKLKIIKKLEELKVDKIEKLKSKEEVVKQFKKVFSGVGKFPGKPYSIKLKENAVPVTYSPRRVPKHLQKRLKEHLDRLEKDKIISKAEGPCLWQHPLVIIEKDSNNLRICLDTRNLNEQIVDDKFQIPTQEEIFDDLCNKQFFSILDLKEGFYQIAIDEESAEVCSIATPYGRYKFHRLPFGVKICAEVFQKKNTELFGDIEGVKIYIDDIIVAGSSKQEHDEILMKVLKRAQESKITFNEKKFKFCQEKIKILGSIISKDGIAIDPNRIKAINEMPEPNDRKALLRFLGIVKYVAKFVPNLSSETAPLRNLTREGEPWKWMQLHSDCVNKIKKLLTNSPVLAHYNEKLPVTIQTDACNEGLGCVLLQNNRPIAFASRSLTKTEQKYAIIEKEMLGTCFALERFHYYVYGRIVDIQTDHKPLISIVKQDFSKVPSRLQRMRLKLMKYNFNLSYLPGKQMMIADALSRAFIPGHTKSDPEMDYVIHSLINRTMSQENYEKFVDSTRTDPTLKAVTSYVQSGWPNKVTGEIGRYEKLKEYLAVRENLLFYQDRIVLPQAERKYLLSKLHEGHMGTEKTRSKARKLFFWPGMSVDINKFIASCQICQEHRVQNAREPMVLQEIPSRPWSKLGMDILEFQSKSYLVVIDYLSRWIEFERVSHKSTDNVIKVCQTLFARFGFPDEIVCDNNPFGSKQFKEYLSKNAVTLTTSSPNYAQGHALAETGVKIVKTMFRKCVKTGQNPNVHLLHYRNTEIPSIGYSPSQIMLGRWLKDGLHHKESDLMISAVPIDKVRSQSMTAKMHQKQHYDRGTKDLPKVEKSDPVLYRHKNSWCRGKVVREAHTPRSWLLEGQNEKLYRKNRRDFIGIKLNNNDETYINHGTQNCPTSPPRSYELRDRNKLTSPKRFGVIKYKEADLF</sequence>
<feature type="region of interest" description="Disordered" evidence="8">
    <location>
        <begin position="1"/>
        <end position="35"/>
    </location>
</feature>
<evidence type="ECO:0000256" key="3">
    <source>
        <dbReference type="ARBA" id="ARBA00022695"/>
    </source>
</evidence>
<dbReference type="Pfam" id="PF00078">
    <property type="entry name" value="RVT_1"/>
    <property type="match status" value="1"/>
</dbReference>
<evidence type="ECO:0000256" key="8">
    <source>
        <dbReference type="SAM" id="MobiDB-lite"/>
    </source>
</evidence>
<gene>
    <name evidence="11" type="primary">TY3B-I_85</name>
    <name evidence="11" type="ORF">g.74529</name>
</gene>
<dbReference type="CDD" id="cd09274">
    <property type="entry name" value="RNase_HI_RT_Ty3"/>
    <property type="match status" value="1"/>
</dbReference>
<dbReference type="PROSITE" id="PS50878">
    <property type="entry name" value="RT_POL"/>
    <property type="match status" value="1"/>
</dbReference>
<evidence type="ECO:0000256" key="2">
    <source>
        <dbReference type="ARBA" id="ARBA00022679"/>
    </source>
</evidence>
<feature type="compositionally biased region" description="Basic and acidic residues" evidence="8">
    <location>
        <begin position="15"/>
        <end position="30"/>
    </location>
</feature>
<dbReference type="Pfam" id="PF00665">
    <property type="entry name" value="rve"/>
    <property type="match status" value="1"/>
</dbReference>
<dbReference type="EMBL" id="GDHC01005231">
    <property type="protein sequence ID" value="JAQ13398.1"/>
    <property type="molecule type" value="Transcribed_RNA"/>
</dbReference>
<dbReference type="GO" id="GO:0003964">
    <property type="term" value="F:RNA-directed DNA polymerase activity"/>
    <property type="evidence" value="ECO:0007669"/>
    <property type="project" value="UniProtKB-KW"/>
</dbReference>
<dbReference type="GO" id="GO:0015074">
    <property type="term" value="P:DNA integration"/>
    <property type="evidence" value="ECO:0007669"/>
    <property type="project" value="InterPro"/>
</dbReference>
<dbReference type="InterPro" id="IPR036397">
    <property type="entry name" value="RNaseH_sf"/>
</dbReference>
<dbReference type="GO" id="GO:0042575">
    <property type="term" value="C:DNA polymerase complex"/>
    <property type="evidence" value="ECO:0007669"/>
    <property type="project" value="UniProtKB-ARBA"/>
</dbReference>
<dbReference type="Gene3D" id="3.30.70.270">
    <property type="match status" value="2"/>
</dbReference>
<keyword evidence="5" id="KW-0378">Hydrolase</keyword>
<evidence type="ECO:0000259" key="10">
    <source>
        <dbReference type="PROSITE" id="PS50994"/>
    </source>
</evidence>
<dbReference type="InterPro" id="IPR021109">
    <property type="entry name" value="Peptidase_aspartic_dom_sf"/>
</dbReference>
<evidence type="ECO:0000256" key="5">
    <source>
        <dbReference type="ARBA" id="ARBA00022759"/>
    </source>
</evidence>
<evidence type="ECO:0000256" key="7">
    <source>
        <dbReference type="ARBA" id="ARBA00023268"/>
    </source>
</evidence>
<keyword evidence="7" id="KW-0511">Multifunctional enzyme</keyword>
<keyword evidence="4" id="KW-0540">Nuclease</keyword>
<accession>A0A146M0N3</accession>
<feature type="domain" description="Reverse transcriptase" evidence="9">
    <location>
        <begin position="230"/>
        <end position="407"/>
    </location>
</feature>
<evidence type="ECO:0000256" key="6">
    <source>
        <dbReference type="ARBA" id="ARBA00022918"/>
    </source>
</evidence>
<dbReference type="InterPro" id="IPR050951">
    <property type="entry name" value="Retrovirus_Pol_polyprotein"/>
</dbReference>
<dbReference type="FunFam" id="3.10.20.370:FF:000001">
    <property type="entry name" value="Retrovirus-related Pol polyprotein from transposon 17.6-like protein"/>
    <property type="match status" value="1"/>
</dbReference>
<evidence type="ECO:0000256" key="4">
    <source>
        <dbReference type="ARBA" id="ARBA00022722"/>
    </source>
</evidence>
<reference evidence="11" key="1">
    <citation type="journal article" date="2016" name="Gigascience">
        <title>De novo construction of an expanded transcriptome assembly for the western tarnished plant bug, Lygus hesperus.</title>
        <authorList>
            <person name="Tassone E.E."/>
            <person name="Geib S.M."/>
            <person name="Hall B."/>
            <person name="Fabrick J.A."/>
            <person name="Brent C.S."/>
            <person name="Hull J.J."/>
        </authorList>
    </citation>
    <scope>NUCLEOTIDE SEQUENCE</scope>
</reference>
<dbReference type="SUPFAM" id="SSF53098">
    <property type="entry name" value="Ribonuclease H-like"/>
    <property type="match status" value="1"/>
</dbReference>
<dbReference type="InterPro" id="IPR000477">
    <property type="entry name" value="RT_dom"/>
</dbReference>
<dbReference type="InterPro" id="IPR041577">
    <property type="entry name" value="RT_RNaseH_2"/>
</dbReference>
<dbReference type="InterPro" id="IPR043502">
    <property type="entry name" value="DNA/RNA_pol_sf"/>
</dbReference>
<dbReference type="InterPro" id="IPR001584">
    <property type="entry name" value="Integrase_cat-core"/>
</dbReference>
<dbReference type="AlphaFoldDB" id="A0A146M0N3"/>
<feature type="non-terminal residue" evidence="11">
    <location>
        <position position="1"/>
    </location>
</feature>
<dbReference type="Pfam" id="PF17921">
    <property type="entry name" value="Integrase_H2C2"/>
    <property type="match status" value="1"/>
</dbReference>
<dbReference type="GO" id="GO:0004519">
    <property type="term" value="F:endonuclease activity"/>
    <property type="evidence" value="ECO:0007669"/>
    <property type="project" value="UniProtKB-KW"/>
</dbReference>
<organism evidence="11">
    <name type="scientific">Lygus hesperus</name>
    <name type="common">Western plant bug</name>
    <dbReference type="NCBI Taxonomy" id="30085"/>
    <lineage>
        <taxon>Eukaryota</taxon>
        <taxon>Metazoa</taxon>
        <taxon>Ecdysozoa</taxon>
        <taxon>Arthropoda</taxon>
        <taxon>Hexapoda</taxon>
        <taxon>Insecta</taxon>
        <taxon>Pterygota</taxon>
        <taxon>Neoptera</taxon>
        <taxon>Paraneoptera</taxon>
        <taxon>Hemiptera</taxon>
        <taxon>Heteroptera</taxon>
        <taxon>Panheteroptera</taxon>
        <taxon>Cimicomorpha</taxon>
        <taxon>Miridae</taxon>
        <taxon>Mirini</taxon>
        <taxon>Lygus</taxon>
    </lineage>
</organism>
<dbReference type="EC" id="2.7.7.49" evidence="1"/>
<evidence type="ECO:0000313" key="11">
    <source>
        <dbReference type="EMBL" id="JAQ13398.1"/>
    </source>
</evidence>
<dbReference type="PANTHER" id="PTHR37984:SF5">
    <property type="entry name" value="PROTEIN NYNRIN-LIKE"/>
    <property type="match status" value="1"/>
</dbReference>
<dbReference type="CDD" id="cd01647">
    <property type="entry name" value="RT_LTR"/>
    <property type="match status" value="1"/>
</dbReference>
<dbReference type="InterPro" id="IPR012337">
    <property type="entry name" value="RNaseH-like_sf"/>
</dbReference>
<keyword evidence="5" id="KW-0255">Endonuclease</keyword>
<dbReference type="Gene3D" id="3.30.420.10">
    <property type="entry name" value="Ribonuclease H-like superfamily/Ribonuclease H"/>
    <property type="match status" value="1"/>
</dbReference>
<dbReference type="FunFam" id="1.10.340.70:FF:000004">
    <property type="entry name" value="Retrovirus-related Pol polyprotein from transposon 297-like Protein"/>
    <property type="match status" value="1"/>
</dbReference>
<dbReference type="PROSITE" id="PS50994">
    <property type="entry name" value="INTEGRASE"/>
    <property type="match status" value="1"/>
</dbReference>
<feature type="domain" description="Integrase catalytic" evidence="10">
    <location>
        <begin position="769"/>
        <end position="880"/>
    </location>
</feature>